<feature type="region of interest" description="Disordered" evidence="9">
    <location>
        <begin position="183"/>
        <end position="221"/>
    </location>
</feature>
<dbReference type="InterPro" id="IPR013942">
    <property type="entry name" value="Mediator_Med19_fun"/>
</dbReference>
<feature type="region of interest" description="Disordered" evidence="9">
    <location>
        <begin position="1"/>
        <end position="20"/>
    </location>
</feature>
<dbReference type="InParanoid" id="G7E8N3"/>
<dbReference type="Proteomes" id="UP000009131">
    <property type="component" value="Unassembled WGS sequence"/>
</dbReference>
<dbReference type="PANTHER" id="PTHR28270">
    <property type="entry name" value="MEDIATOR OF RNA POLYMERASE II TRANSCRIPTION SUBUNIT 19"/>
    <property type="match status" value="1"/>
</dbReference>
<reference evidence="10 11" key="1">
    <citation type="journal article" date="2011" name="J. Gen. Appl. Microbiol.">
        <title>Draft genome sequencing of the enigmatic basidiomycete Mixia osmundae.</title>
        <authorList>
            <person name="Nishida H."/>
            <person name="Nagatsuka Y."/>
            <person name="Sugiyama J."/>
        </authorList>
    </citation>
    <scope>NUCLEOTIDE SEQUENCE [LARGE SCALE GENOMIC DNA]</scope>
    <source>
        <strain evidence="11">CBS 9802 / IAM 14324 / JCM 22182 / KY 12970</strain>
    </source>
</reference>
<dbReference type="OrthoDB" id="2160599at2759"/>
<accession>G7E8N3</accession>
<keyword evidence="4" id="KW-0805">Transcription regulation</keyword>
<dbReference type="AlphaFoldDB" id="G7E8N3"/>
<dbReference type="eggNOG" id="ENOG502R766">
    <property type="taxonomic scope" value="Eukaryota"/>
</dbReference>
<evidence type="ECO:0000256" key="1">
    <source>
        <dbReference type="ARBA" id="ARBA00004123"/>
    </source>
</evidence>
<gene>
    <name evidence="10" type="primary">Mo06201</name>
    <name evidence="10" type="ORF">E5Q_06201</name>
</gene>
<keyword evidence="11" id="KW-1185">Reference proteome</keyword>
<evidence type="ECO:0000313" key="11">
    <source>
        <dbReference type="Proteomes" id="UP000009131"/>
    </source>
</evidence>
<evidence type="ECO:0000256" key="3">
    <source>
        <dbReference type="ARBA" id="ARBA00019615"/>
    </source>
</evidence>
<sequence length="221" mass="24500">MSPAEEIKPDAPASRPAAELDSTAAYPCPVSNQISPAFSGRQDLLGVFDLLPLYDHFVRPYKKAAQDSVNDTEPADQTDKFKPVDITLGMPAWSVGPSKKAATLGQPSSPSQPDGRKNKMDKSLYAYAMDEPAYVKPAKDSQTHLLQDLLFDPNKEPGPIHDFDESAIREAFTLKAGVLPGFDPATWSKTYRDSKTRKLRKHARTDTLTDDNRDRKRIRPS</sequence>
<protein>
    <recommendedName>
        <fullName evidence="3">Mediator of RNA polymerase II transcription subunit 19</fullName>
    </recommendedName>
    <alternativeName>
        <fullName evidence="8">Mediator complex subunit 19</fullName>
    </alternativeName>
</protein>
<comment type="subcellular location">
    <subcellularLocation>
        <location evidence="1">Nucleus</location>
    </subcellularLocation>
</comment>
<feature type="region of interest" description="Disordered" evidence="9">
    <location>
        <begin position="97"/>
        <end position="119"/>
    </location>
</feature>
<evidence type="ECO:0000256" key="7">
    <source>
        <dbReference type="ARBA" id="ARBA00023242"/>
    </source>
</evidence>
<feature type="compositionally biased region" description="Basic and acidic residues" evidence="9">
    <location>
        <begin position="204"/>
        <end position="214"/>
    </location>
</feature>
<dbReference type="PANTHER" id="PTHR28270:SF1">
    <property type="entry name" value="MEDIATOR OF RNA POLYMERASE II TRANSCRIPTION SUBUNIT 19"/>
    <property type="match status" value="1"/>
</dbReference>
<dbReference type="GO" id="GO:0003712">
    <property type="term" value="F:transcription coregulator activity"/>
    <property type="evidence" value="ECO:0007669"/>
    <property type="project" value="InterPro"/>
</dbReference>
<name>G7E8N3_MIXOS</name>
<comment type="caution">
    <text evidence="10">The sequence shown here is derived from an EMBL/GenBank/DDBJ whole genome shotgun (WGS) entry which is preliminary data.</text>
</comment>
<evidence type="ECO:0000256" key="5">
    <source>
        <dbReference type="ARBA" id="ARBA00023159"/>
    </source>
</evidence>
<comment type="similarity">
    <text evidence="2">Belongs to the Mediator complex subunit 19 family.</text>
</comment>
<dbReference type="GO" id="GO:0006357">
    <property type="term" value="P:regulation of transcription by RNA polymerase II"/>
    <property type="evidence" value="ECO:0007669"/>
    <property type="project" value="InterPro"/>
</dbReference>
<dbReference type="GO" id="GO:0016592">
    <property type="term" value="C:mediator complex"/>
    <property type="evidence" value="ECO:0007669"/>
    <property type="project" value="InterPro"/>
</dbReference>
<keyword evidence="5" id="KW-0010">Activator</keyword>
<evidence type="ECO:0000256" key="6">
    <source>
        <dbReference type="ARBA" id="ARBA00023163"/>
    </source>
</evidence>
<evidence type="ECO:0000256" key="9">
    <source>
        <dbReference type="SAM" id="MobiDB-lite"/>
    </source>
</evidence>
<keyword evidence="6" id="KW-0804">Transcription</keyword>
<evidence type="ECO:0000313" key="10">
    <source>
        <dbReference type="EMBL" id="GAA99501.1"/>
    </source>
</evidence>
<dbReference type="HOGENOM" id="CLU_1250945_0_0_1"/>
<evidence type="ECO:0000256" key="2">
    <source>
        <dbReference type="ARBA" id="ARBA00009259"/>
    </source>
</evidence>
<dbReference type="RefSeq" id="XP_014568729.1">
    <property type="nucleotide sequence ID" value="XM_014713243.1"/>
</dbReference>
<proteinExistence type="inferred from homology"/>
<keyword evidence="7" id="KW-0539">Nucleus</keyword>
<reference evidence="10 11" key="2">
    <citation type="journal article" date="2012" name="Open Biol.">
        <title>Characteristics of nucleosomes and linker DNA regions on the genome of the basidiomycete Mixia osmundae revealed by mono- and dinucleosome mapping.</title>
        <authorList>
            <person name="Nishida H."/>
            <person name="Kondo S."/>
            <person name="Matsumoto T."/>
            <person name="Suzuki Y."/>
            <person name="Yoshikawa H."/>
            <person name="Taylor T.D."/>
            <person name="Sugiyama J."/>
        </authorList>
    </citation>
    <scope>NUCLEOTIDE SEQUENCE [LARGE SCALE GENOMIC DNA]</scope>
    <source>
        <strain evidence="11">CBS 9802 / IAM 14324 / JCM 22182 / KY 12970</strain>
    </source>
</reference>
<dbReference type="EMBL" id="BABT02000220">
    <property type="protein sequence ID" value="GAA99501.1"/>
    <property type="molecule type" value="Genomic_DNA"/>
</dbReference>
<evidence type="ECO:0000256" key="8">
    <source>
        <dbReference type="ARBA" id="ARBA00032018"/>
    </source>
</evidence>
<organism evidence="10 11">
    <name type="scientific">Mixia osmundae (strain CBS 9802 / IAM 14324 / JCM 22182 / KY 12970)</name>
    <dbReference type="NCBI Taxonomy" id="764103"/>
    <lineage>
        <taxon>Eukaryota</taxon>
        <taxon>Fungi</taxon>
        <taxon>Dikarya</taxon>
        <taxon>Basidiomycota</taxon>
        <taxon>Pucciniomycotina</taxon>
        <taxon>Mixiomycetes</taxon>
        <taxon>Mixiales</taxon>
        <taxon>Mixiaceae</taxon>
        <taxon>Mixia</taxon>
    </lineage>
</organism>
<dbReference type="GO" id="GO:0070847">
    <property type="term" value="C:core mediator complex"/>
    <property type="evidence" value="ECO:0007669"/>
    <property type="project" value="TreeGrafter"/>
</dbReference>
<evidence type="ECO:0000256" key="4">
    <source>
        <dbReference type="ARBA" id="ARBA00023015"/>
    </source>
</evidence>